<evidence type="ECO:0000256" key="4">
    <source>
        <dbReference type="ARBA" id="ARBA00022695"/>
    </source>
</evidence>
<dbReference type="SUPFAM" id="SSF81891">
    <property type="entry name" value="Poly A polymerase C-terminal region-like"/>
    <property type="match status" value="1"/>
</dbReference>
<protein>
    <recommendedName>
        <fullName evidence="17">Poly A polymerase head domain-containing protein</fullName>
    </recommendedName>
</protein>
<evidence type="ECO:0000256" key="2">
    <source>
        <dbReference type="ARBA" id="ARBA00022679"/>
    </source>
</evidence>
<comment type="similarity">
    <text evidence="11">Belongs to the tRNA nucleotidyltransferase/poly(A) polymerase family.</text>
</comment>
<dbReference type="GO" id="GO:0003723">
    <property type="term" value="F:RNA binding"/>
    <property type="evidence" value="ECO:0007669"/>
    <property type="project" value="UniProtKB-KW"/>
</dbReference>
<dbReference type="GO" id="GO:0005524">
    <property type="term" value="F:ATP binding"/>
    <property type="evidence" value="ECO:0007669"/>
    <property type="project" value="UniProtKB-KW"/>
</dbReference>
<keyword evidence="2 11" id="KW-0808">Transferase</keyword>
<dbReference type="InterPro" id="IPR043519">
    <property type="entry name" value="NT_sf"/>
</dbReference>
<gene>
    <name evidence="15" type="ORF">ETSY1_15605</name>
</gene>
<feature type="domain" description="tRNA nucleotidyltransferase/poly(A) polymerase RNA and SrmB- binding" evidence="14">
    <location>
        <begin position="175"/>
        <end position="236"/>
    </location>
</feature>
<dbReference type="Gene3D" id="1.10.3090.10">
    <property type="entry name" value="cca-adding enzyme, domain 2"/>
    <property type="match status" value="1"/>
</dbReference>
<dbReference type="PANTHER" id="PTHR47545">
    <property type="entry name" value="MULTIFUNCTIONAL CCA PROTEIN"/>
    <property type="match status" value="1"/>
</dbReference>
<dbReference type="HOGENOM" id="CLU_015961_3_1_7"/>
<keyword evidence="3" id="KW-0819">tRNA processing</keyword>
<feature type="domain" description="Poly A polymerase head" evidence="13">
    <location>
        <begin position="20"/>
        <end position="150"/>
    </location>
</feature>
<accession>W4LMF8</accession>
<dbReference type="InterPro" id="IPR002646">
    <property type="entry name" value="PolA_pol_head_dom"/>
</dbReference>
<dbReference type="GO" id="GO:0042245">
    <property type="term" value="P:RNA repair"/>
    <property type="evidence" value="ECO:0007669"/>
    <property type="project" value="UniProtKB-KW"/>
</dbReference>
<dbReference type="SUPFAM" id="SSF81301">
    <property type="entry name" value="Nucleotidyltransferase"/>
    <property type="match status" value="1"/>
</dbReference>
<comment type="cofactor">
    <cofactor evidence="1">
        <name>Mg(2+)</name>
        <dbReference type="ChEBI" id="CHEBI:18420"/>
    </cofactor>
</comment>
<evidence type="ECO:0008006" key="17">
    <source>
        <dbReference type="Google" id="ProtNLM"/>
    </source>
</evidence>
<keyword evidence="5" id="KW-0479">Metal-binding</keyword>
<evidence type="ECO:0000256" key="5">
    <source>
        <dbReference type="ARBA" id="ARBA00022723"/>
    </source>
</evidence>
<dbReference type="GO" id="GO:0008033">
    <property type="term" value="P:tRNA processing"/>
    <property type="evidence" value="ECO:0007669"/>
    <property type="project" value="UniProtKB-KW"/>
</dbReference>
<evidence type="ECO:0000256" key="11">
    <source>
        <dbReference type="RuleBase" id="RU003953"/>
    </source>
</evidence>
<proteinExistence type="inferred from homology"/>
<feature type="compositionally biased region" description="Polar residues" evidence="12">
    <location>
        <begin position="422"/>
        <end position="440"/>
    </location>
</feature>
<evidence type="ECO:0000259" key="13">
    <source>
        <dbReference type="Pfam" id="PF01743"/>
    </source>
</evidence>
<keyword evidence="10 11" id="KW-0694">RNA-binding</keyword>
<organism evidence="15 16">
    <name type="scientific">Entotheonella factor</name>
    <dbReference type="NCBI Taxonomy" id="1429438"/>
    <lineage>
        <taxon>Bacteria</taxon>
        <taxon>Pseudomonadati</taxon>
        <taxon>Nitrospinota/Tectimicrobiota group</taxon>
        <taxon>Candidatus Tectimicrobiota</taxon>
        <taxon>Candidatus Entotheonellia</taxon>
        <taxon>Candidatus Entotheonellales</taxon>
        <taxon>Candidatus Entotheonellaceae</taxon>
        <taxon>Candidatus Entotheonella</taxon>
    </lineage>
</organism>
<evidence type="ECO:0000256" key="9">
    <source>
        <dbReference type="ARBA" id="ARBA00022842"/>
    </source>
</evidence>
<evidence type="ECO:0000256" key="7">
    <source>
        <dbReference type="ARBA" id="ARBA00022800"/>
    </source>
</evidence>
<dbReference type="AlphaFoldDB" id="W4LMF8"/>
<keyword evidence="9" id="KW-0460">Magnesium</keyword>
<evidence type="ECO:0000256" key="10">
    <source>
        <dbReference type="ARBA" id="ARBA00022884"/>
    </source>
</evidence>
<comment type="caution">
    <text evidence="15">The sequence shown here is derived from an EMBL/GenBank/DDBJ whole genome shotgun (WGS) entry which is preliminary data.</text>
</comment>
<evidence type="ECO:0000256" key="3">
    <source>
        <dbReference type="ARBA" id="ARBA00022694"/>
    </source>
</evidence>
<evidence type="ECO:0000313" key="15">
    <source>
        <dbReference type="EMBL" id="ETW99268.1"/>
    </source>
</evidence>
<evidence type="ECO:0000313" key="16">
    <source>
        <dbReference type="Proteomes" id="UP000019141"/>
    </source>
</evidence>
<evidence type="ECO:0000259" key="14">
    <source>
        <dbReference type="Pfam" id="PF12627"/>
    </source>
</evidence>
<dbReference type="Proteomes" id="UP000019141">
    <property type="component" value="Unassembled WGS sequence"/>
</dbReference>
<dbReference type="GO" id="GO:0016779">
    <property type="term" value="F:nucleotidyltransferase activity"/>
    <property type="evidence" value="ECO:0007669"/>
    <property type="project" value="UniProtKB-KW"/>
</dbReference>
<evidence type="ECO:0000256" key="12">
    <source>
        <dbReference type="SAM" id="MobiDB-lite"/>
    </source>
</evidence>
<dbReference type="CDD" id="cd05398">
    <property type="entry name" value="NT_ClassII-CCAase"/>
    <property type="match status" value="1"/>
</dbReference>
<feature type="region of interest" description="Disordered" evidence="12">
    <location>
        <begin position="420"/>
        <end position="440"/>
    </location>
</feature>
<sequence length="440" mass="48442">MDDMLPQPIIRHLHQAGGRIYSVGGTVRDTLLGRTRKDIDLLVTGLPQQTLIQCLRRHGRVQLIGRAFGVLQFRPRHWEGPPIDIALPRTEISTGIGHRDFEVSFDHTLPIETDLGRRDFTINALAIDLGNGQLIDPFGGRQDLDNRMLRQVSPQAFPEDPLRMLRGVQLAARFGLTIESATQQAMTQHAATIVTIAPERIADELGKLFQAPAPASGFAMMQTTGLLAYIMPELDALAGLGHAFTRTMQRLDAVQQRPELRHQGHLDLLLAALLQDIGDPDADAATAARLAQDRLEALRMTVIGAQLHLIEALIRESRLEAAGLASDPALRRFAHRVRPETASMLFDLRLSDHLANTPDQTATPWLGLQERLQRDIDHGVPFAVKGLAINGYDLQRLGIPPGPQMGQLLESLLDQVLDDPSRNTPDTLTSLAQQETASQA</sequence>
<dbReference type="InterPro" id="IPR032828">
    <property type="entry name" value="PolyA_RNA-bd"/>
</dbReference>
<dbReference type="Pfam" id="PF12627">
    <property type="entry name" value="PolyA_pol_RNAbd"/>
    <property type="match status" value="1"/>
</dbReference>
<keyword evidence="6" id="KW-0547">Nucleotide-binding</keyword>
<reference evidence="15 16" key="1">
    <citation type="journal article" date="2014" name="Nature">
        <title>An environmental bacterial taxon with a large and distinct metabolic repertoire.</title>
        <authorList>
            <person name="Wilson M.C."/>
            <person name="Mori T."/>
            <person name="Ruckert C."/>
            <person name="Uria A.R."/>
            <person name="Helf M.J."/>
            <person name="Takada K."/>
            <person name="Gernert C."/>
            <person name="Steffens U.A."/>
            <person name="Heycke N."/>
            <person name="Schmitt S."/>
            <person name="Rinke C."/>
            <person name="Helfrich E.J."/>
            <person name="Brachmann A.O."/>
            <person name="Gurgui C."/>
            <person name="Wakimoto T."/>
            <person name="Kracht M."/>
            <person name="Crusemann M."/>
            <person name="Hentschel U."/>
            <person name="Abe I."/>
            <person name="Matsunaga S."/>
            <person name="Kalinowski J."/>
            <person name="Takeyama H."/>
            <person name="Piel J."/>
        </authorList>
    </citation>
    <scope>NUCLEOTIDE SEQUENCE [LARGE SCALE GENOMIC DNA]</scope>
    <source>
        <strain evidence="16">TSY1</strain>
    </source>
</reference>
<dbReference type="GO" id="GO:0046872">
    <property type="term" value="F:metal ion binding"/>
    <property type="evidence" value="ECO:0007669"/>
    <property type="project" value="UniProtKB-KW"/>
</dbReference>
<dbReference type="InterPro" id="IPR050124">
    <property type="entry name" value="tRNA_CCA-adding_enzyme"/>
</dbReference>
<dbReference type="PANTHER" id="PTHR47545:SF1">
    <property type="entry name" value="MULTIFUNCTIONAL CCA PROTEIN"/>
    <property type="match status" value="1"/>
</dbReference>
<dbReference type="Pfam" id="PF01743">
    <property type="entry name" value="PolyA_pol"/>
    <property type="match status" value="1"/>
</dbReference>
<keyword evidence="7" id="KW-0692">RNA repair</keyword>
<evidence type="ECO:0000256" key="1">
    <source>
        <dbReference type="ARBA" id="ARBA00001946"/>
    </source>
</evidence>
<evidence type="ECO:0000256" key="6">
    <source>
        <dbReference type="ARBA" id="ARBA00022741"/>
    </source>
</evidence>
<dbReference type="Gene3D" id="3.30.460.10">
    <property type="entry name" value="Beta Polymerase, domain 2"/>
    <property type="match status" value="1"/>
</dbReference>
<keyword evidence="16" id="KW-1185">Reference proteome</keyword>
<evidence type="ECO:0000256" key="8">
    <source>
        <dbReference type="ARBA" id="ARBA00022840"/>
    </source>
</evidence>
<keyword evidence="8" id="KW-0067">ATP-binding</keyword>
<keyword evidence="4" id="KW-0548">Nucleotidyltransferase</keyword>
<dbReference type="EMBL" id="AZHW01000466">
    <property type="protein sequence ID" value="ETW99268.1"/>
    <property type="molecule type" value="Genomic_DNA"/>
</dbReference>
<name>W4LMF8_ENTF1</name>